<dbReference type="InterPro" id="IPR045107">
    <property type="entry name" value="SAC3/GANP/THP3"/>
</dbReference>
<dbReference type="InterPro" id="IPR005062">
    <property type="entry name" value="SAC3/GANP/THP3_conserved"/>
</dbReference>
<dbReference type="PANTHER" id="PTHR12436">
    <property type="entry name" value="80 KDA MCM3-ASSOCIATED PROTEIN"/>
    <property type="match status" value="1"/>
</dbReference>
<name>A0AAD8LGY7_BABGI</name>
<dbReference type="Gene3D" id="1.25.40.990">
    <property type="match status" value="1"/>
</dbReference>
<proteinExistence type="predicted"/>
<gene>
    <name evidence="3" type="ORF">BgAZ_404900</name>
</gene>
<protein>
    <submittedName>
        <fullName evidence="3">SAC3/GANP/THP3 domain containing protein</fullName>
    </submittedName>
</protein>
<evidence type="ECO:0000259" key="2">
    <source>
        <dbReference type="Pfam" id="PF03399"/>
    </source>
</evidence>
<comment type="caution">
    <text evidence="3">The sequence shown here is derived from an EMBL/GenBank/DDBJ whole genome shotgun (WGS) entry which is preliminary data.</text>
</comment>
<dbReference type="Pfam" id="PF03399">
    <property type="entry name" value="SAC3_GANP"/>
    <property type="match status" value="1"/>
</dbReference>
<accession>A0AAD8LGY7</accession>
<dbReference type="EMBL" id="JAVEPI010000004">
    <property type="protein sequence ID" value="KAK1442460.1"/>
    <property type="molecule type" value="Genomic_DNA"/>
</dbReference>
<dbReference type="PANTHER" id="PTHR12436:SF4">
    <property type="entry name" value="LEUKOCYTE RECEPTOR CLUSTER MEMBER 8"/>
    <property type="match status" value="1"/>
</dbReference>
<evidence type="ECO:0000256" key="1">
    <source>
        <dbReference type="SAM" id="MobiDB-lite"/>
    </source>
</evidence>
<evidence type="ECO:0000313" key="4">
    <source>
        <dbReference type="Proteomes" id="UP001230268"/>
    </source>
</evidence>
<dbReference type="Proteomes" id="UP001230268">
    <property type="component" value="Unassembled WGS sequence"/>
</dbReference>
<reference evidence="3" key="1">
    <citation type="submission" date="2023-08" db="EMBL/GenBank/DDBJ databases">
        <title>Draft sequence of the Babesia gibsoni genome.</title>
        <authorList>
            <person name="Yamagishi J.Y."/>
            <person name="Xuan X.X."/>
        </authorList>
    </citation>
    <scope>NUCLEOTIDE SEQUENCE</scope>
    <source>
        <strain evidence="3">Azabu</strain>
    </source>
</reference>
<dbReference type="GO" id="GO:0005634">
    <property type="term" value="C:nucleus"/>
    <property type="evidence" value="ECO:0007669"/>
    <property type="project" value="TreeGrafter"/>
</dbReference>
<keyword evidence="4" id="KW-1185">Reference proteome</keyword>
<sequence length="631" mass="71295">MMFAYFKQQGYNDNMAAMEARRMMSQYAFSLGRMPTQMYPPIPQMTNVTVKAPHTVNNRTTALGVIHAHETPLSNSWQIPTSATPAVSVKHNAAKKTIPLVLKASKTSSKVHIRGYKNGDDEEATSSSSVPTQGRPGIPKEFSMDMAQETHTGASGSNSVVDAPTMTDINEWIQRIYTHHTVGSSFKNFRSKISEYVENIVKKHRSGCLTRKDLFIPTEEQILGMQLPWKSSCAKAAVADHTGGNAVMSDTNKSGAMGVYPQDMQRPGEGSEVLDVHVSASAKTMKGTATTTMGKLDDMQQGKIARRVQRFKIPSQGQGYYNTTVEKGKQIVGTSTALEKPYLRLTAEPNPSVVRPEGVLKRSFRHVFDTFMKNRNYRYIEEQLRSIRQDIQVQHLRSPFVIKLYATGARLALVHGDLDQFNQCQTQLMQLKSYAEGFPFYMREFDCYCFLYLAMQNMQMDILRYLRNALKSEFMNTPHYRYATAIRRALAEGNFVGYFRMAETSGIDIDKCLTDIYQEAFSTIDYCEVVDTRSINVLREKGDILTPPFYTKFLFKMFEPRLRMNALVNMASTSISLSMETIKHVLNFCSMAECEAFIRDNGGTLNHNGLLDCKKSVEEFMSSPLLRNKKL</sequence>
<feature type="domain" description="SAC3/GANP/THP3 conserved" evidence="2">
    <location>
        <begin position="346"/>
        <end position="505"/>
    </location>
</feature>
<feature type="region of interest" description="Disordered" evidence="1">
    <location>
        <begin position="113"/>
        <end position="140"/>
    </location>
</feature>
<evidence type="ECO:0000313" key="3">
    <source>
        <dbReference type="EMBL" id="KAK1442460.1"/>
    </source>
</evidence>
<dbReference type="AlphaFoldDB" id="A0AAD8LGY7"/>
<organism evidence="3 4">
    <name type="scientific">Babesia gibsoni</name>
    <dbReference type="NCBI Taxonomy" id="33632"/>
    <lineage>
        <taxon>Eukaryota</taxon>
        <taxon>Sar</taxon>
        <taxon>Alveolata</taxon>
        <taxon>Apicomplexa</taxon>
        <taxon>Aconoidasida</taxon>
        <taxon>Piroplasmida</taxon>
        <taxon>Babesiidae</taxon>
        <taxon>Babesia</taxon>
    </lineage>
</organism>